<feature type="transmembrane region" description="Helical" evidence="2">
    <location>
        <begin position="26"/>
        <end position="42"/>
    </location>
</feature>
<dbReference type="InterPro" id="IPR043968">
    <property type="entry name" value="SGNH"/>
</dbReference>
<dbReference type="GO" id="GO:0016746">
    <property type="term" value="F:acyltransferase activity"/>
    <property type="evidence" value="ECO:0007669"/>
    <property type="project" value="UniProtKB-KW"/>
</dbReference>
<feature type="domain" description="SGNH" evidence="4">
    <location>
        <begin position="445"/>
        <end position="681"/>
    </location>
</feature>
<feature type="transmembrane region" description="Helical" evidence="2">
    <location>
        <begin position="48"/>
        <end position="69"/>
    </location>
</feature>
<dbReference type="Pfam" id="PF01757">
    <property type="entry name" value="Acyl_transf_3"/>
    <property type="match status" value="1"/>
</dbReference>
<evidence type="ECO:0000313" key="6">
    <source>
        <dbReference type="Proteomes" id="UP001499954"/>
    </source>
</evidence>
<dbReference type="SUPFAM" id="SSF52266">
    <property type="entry name" value="SGNH hydrolase"/>
    <property type="match status" value="1"/>
</dbReference>
<dbReference type="InterPro" id="IPR050879">
    <property type="entry name" value="Acyltransferase_3"/>
</dbReference>
<protein>
    <submittedName>
        <fullName evidence="5">Acyltransferase family protein</fullName>
    </submittedName>
</protein>
<gene>
    <name evidence="5" type="ORF">GCM10009717_20360</name>
</gene>
<evidence type="ECO:0000256" key="2">
    <source>
        <dbReference type="SAM" id="Phobius"/>
    </source>
</evidence>
<keyword evidence="5" id="KW-0808">Transferase</keyword>
<feature type="transmembrane region" description="Helical" evidence="2">
    <location>
        <begin position="374"/>
        <end position="397"/>
    </location>
</feature>
<evidence type="ECO:0000256" key="1">
    <source>
        <dbReference type="SAM" id="MobiDB-lite"/>
    </source>
</evidence>
<dbReference type="EMBL" id="BAAAMK010000004">
    <property type="protein sequence ID" value="GAA1954402.1"/>
    <property type="molecule type" value="Genomic_DNA"/>
</dbReference>
<keyword evidence="5" id="KW-0012">Acyltransferase</keyword>
<feature type="transmembrane region" description="Helical" evidence="2">
    <location>
        <begin position="241"/>
        <end position="260"/>
    </location>
</feature>
<keyword evidence="2" id="KW-0472">Membrane</keyword>
<feature type="transmembrane region" description="Helical" evidence="2">
    <location>
        <begin position="208"/>
        <end position="229"/>
    </location>
</feature>
<feature type="domain" description="Acyltransferase 3" evidence="3">
    <location>
        <begin position="23"/>
        <end position="353"/>
    </location>
</feature>
<keyword evidence="2" id="KW-0812">Transmembrane</keyword>
<dbReference type="InterPro" id="IPR002656">
    <property type="entry name" value="Acyl_transf_3_dom"/>
</dbReference>
<dbReference type="Pfam" id="PF19040">
    <property type="entry name" value="SGNH"/>
    <property type="match status" value="1"/>
</dbReference>
<dbReference type="PANTHER" id="PTHR23028">
    <property type="entry name" value="ACETYLTRANSFERASE"/>
    <property type="match status" value="1"/>
</dbReference>
<reference evidence="6" key="1">
    <citation type="journal article" date="2019" name="Int. J. Syst. Evol. Microbiol.">
        <title>The Global Catalogue of Microorganisms (GCM) 10K type strain sequencing project: providing services to taxonomists for standard genome sequencing and annotation.</title>
        <authorList>
            <consortium name="The Broad Institute Genomics Platform"/>
            <consortium name="The Broad Institute Genome Sequencing Center for Infectious Disease"/>
            <person name="Wu L."/>
            <person name="Ma J."/>
        </authorList>
    </citation>
    <scope>NUCLEOTIDE SEQUENCE [LARGE SCALE GENOMIC DNA]</scope>
    <source>
        <strain evidence="6">JCM 13584</strain>
    </source>
</reference>
<feature type="region of interest" description="Disordered" evidence="1">
    <location>
        <begin position="407"/>
        <end position="427"/>
    </location>
</feature>
<evidence type="ECO:0000259" key="3">
    <source>
        <dbReference type="Pfam" id="PF01757"/>
    </source>
</evidence>
<proteinExistence type="predicted"/>
<keyword evidence="6" id="KW-1185">Reference proteome</keyword>
<dbReference type="PANTHER" id="PTHR23028:SF53">
    <property type="entry name" value="ACYL_TRANSF_3 DOMAIN-CONTAINING PROTEIN"/>
    <property type="match status" value="1"/>
</dbReference>
<name>A0ABP5C0B3_9MICO</name>
<accession>A0ABP5C0B3</accession>
<feature type="transmembrane region" description="Helical" evidence="2">
    <location>
        <begin position="160"/>
        <end position="176"/>
    </location>
</feature>
<dbReference type="Proteomes" id="UP001499954">
    <property type="component" value="Unassembled WGS sequence"/>
</dbReference>
<feature type="transmembrane region" description="Helical" evidence="2">
    <location>
        <begin position="266"/>
        <end position="285"/>
    </location>
</feature>
<comment type="caution">
    <text evidence="5">The sequence shown here is derived from an EMBL/GenBank/DDBJ whole genome shotgun (WGS) entry which is preliminary data.</text>
</comment>
<sequence>MATERPGRPIAPRPQPPRGFRPDIQGLRAIAVLVVIAFHAGVPGFGGGYLGVDVFFVVSGFLIGGPLVATILETGRVDLAAFYARRARRILPAALVVTVATVIASVLIASPIRLAQIATDAAWAASSAVNIRFAMQETDYLNGTAPSPLQHFWSLGVEEQFYLLVPLLLIGLFALTRRSGRPAFALGLSILAASFAVCLVLGDSPWNFFSLATRAWELGAGIFAALAVARLSRLGIRATELLAILGATMIVLGIALGGLPEFPHPGVGTLVPVLGTAVLLAVGGTARGAGTLVARGLGLRPAVAIGTLSYSLYLVHWPLLSLAGESVDHVTTPTPIEVGALMLVAVVAAWLLHRFVELPFLRRADPASSRPRRSIVAGLAATAVVAGSLLAATPSLASVPLTSTRDAMSRAAEREPQGTPYVPRNVSPTLAGAVDDTGLLYENGCQQDKASAELVVCSFGQESSGPDATGATDVATVVLFGDSHAGRWFPAMQAAFAGQPVHLVTLTKSGCRSIESASTWADSPNASCSAWRTAAMAWIVDESPDLTVLADHLGRPVAGREDRYEQQWSAATASTLARFPDPTRVAVLAETPEFDVSPPICLARHPESADACDEPRTRAVNASAVRAVRSAAEAAGARFVDFTDWFCNAERCPTVIGNHLVYGDEHHVTATFSASMGPVVRDALLPSLGAVPR</sequence>
<evidence type="ECO:0000259" key="4">
    <source>
        <dbReference type="Pfam" id="PF19040"/>
    </source>
</evidence>
<feature type="transmembrane region" description="Helical" evidence="2">
    <location>
        <begin position="297"/>
        <end position="316"/>
    </location>
</feature>
<feature type="transmembrane region" description="Helical" evidence="2">
    <location>
        <begin position="90"/>
        <end position="109"/>
    </location>
</feature>
<evidence type="ECO:0000313" key="5">
    <source>
        <dbReference type="EMBL" id="GAA1954402.1"/>
    </source>
</evidence>
<keyword evidence="2" id="KW-1133">Transmembrane helix</keyword>
<organism evidence="5 6">
    <name type="scientific">Agromyces allii</name>
    <dbReference type="NCBI Taxonomy" id="393607"/>
    <lineage>
        <taxon>Bacteria</taxon>
        <taxon>Bacillati</taxon>
        <taxon>Actinomycetota</taxon>
        <taxon>Actinomycetes</taxon>
        <taxon>Micrococcales</taxon>
        <taxon>Microbacteriaceae</taxon>
        <taxon>Agromyces</taxon>
    </lineage>
</organism>
<dbReference type="RefSeq" id="WP_170298536.1">
    <property type="nucleotide sequence ID" value="NZ_BAAAMK010000004.1"/>
</dbReference>
<feature type="transmembrane region" description="Helical" evidence="2">
    <location>
        <begin position="183"/>
        <end position="202"/>
    </location>
</feature>
<feature type="transmembrane region" description="Helical" evidence="2">
    <location>
        <begin position="336"/>
        <end position="353"/>
    </location>
</feature>
<feature type="compositionally biased region" description="Basic and acidic residues" evidence="1">
    <location>
        <begin position="407"/>
        <end position="416"/>
    </location>
</feature>